<feature type="domain" description="GH16" evidence="1">
    <location>
        <begin position="1"/>
        <end position="146"/>
    </location>
</feature>
<dbReference type="Pfam" id="PF00722">
    <property type="entry name" value="Glyco_hydro_16"/>
    <property type="match status" value="1"/>
</dbReference>
<dbReference type="GO" id="GO:0031505">
    <property type="term" value="P:fungal-type cell wall organization"/>
    <property type="evidence" value="ECO:0007669"/>
    <property type="project" value="TreeGrafter"/>
</dbReference>
<dbReference type="OrthoDB" id="4781at2759"/>
<dbReference type="PROSITE" id="PS51762">
    <property type="entry name" value="GH16_2"/>
    <property type="match status" value="1"/>
</dbReference>
<dbReference type="EMBL" id="KV453842">
    <property type="protein sequence ID" value="ODV89950.1"/>
    <property type="molecule type" value="Genomic_DNA"/>
</dbReference>
<evidence type="ECO:0000313" key="3">
    <source>
        <dbReference type="Proteomes" id="UP000095023"/>
    </source>
</evidence>
<feature type="non-terminal residue" evidence="2">
    <location>
        <position position="1"/>
    </location>
</feature>
<protein>
    <submittedName>
        <fullName evidence="2">Glycoside hydrolase family 16 protein</fullName>
    </submittedName>
</protein>
<keyword evidence="2" id="KW-0378">Hydrolase</keyword>
<name>A0A1E4TDV7_9ASCO</name>
<dbReference type="GO" id="GO:0004553">
    <property type="term" value="F:hydrolase activity, hydrolyzing O-glycosyl compounds"/>
    <property type="evidence" value="ECO:0007669"/>
    <property type="project" value="InterPro"/>
</dbReference>
<dbReference type="InterPro" id="IPR000757">
    <property type="entry name" value="Beta-glucanase-like"/>
</dbReference>
<dbReference type="GO" id="GO:0016757">
    <property type="term" value="F:glycosyltransferase activity"/>
    <property type="evidence" value="ECO:0007669"/>
    <property type="project" value="TreeGrafter"/>
</dbReference>
<sequence>PHITLPEYLMYGRVSVVTEVKSGNGVINSIVLKSDDGDELDVEIVGSNAVSWQSNYFVKGDTTTYDRMVTIDAPTLENGLHNFTIEWLPNRVAWYYDGVEVRVLTPETSQGLPTAPCRLSIGGWSVKPESSEWTIDWAKGLPDFSQGPYGLIVHAITVQDFSSGLEYEYADS</sequence>
<dbReference type="PANTHER" id="PTHR10963:SF68">
    <property type="entry name" value="GLYCOSIDASE CRH1-RELATED"/>
    <property type="match status" value="1"/>
</dbReference>
<accession>A0A1E4TDV7</accession>
<proteinExistence type="predicted"/>
<reference evidence="3" key="1">
    <citation type="submission" date="2016-02" db="EMBL/GenBank/DDBJ databases">
        <title>Comparative genomics of biotechnologically important yeasts.</title>
        <authorList>
            <consortium name="DOE Joint Genome Institute"/>
            <person name="Riley R."/>
            <person name="Haridas S."/>
            <person name="Wolfe K.H."/>
            <person name="Lopes M.R."/>
            <person name="Hittinger C.T."/>
            <person name="Goker M."/>
            <person name="Salamov A."/>
            <person name="Wisecaver J."/>
            <person name="Long T.M."/>
            <person name="Aerts A.L."/>
            <person name="Barry K."/>
            <person name="Choi C."/>
            <person name="Clum A."/>
            <person name="Coughlan A.Y."/>
            <person name="Deshpande S."/>
            <person name="Douglass A.P."/>
            <person name="Hanson S.J."/>
            <person name="Klenk H.-P."/>
            <person name="Labutti K."/>
            <person name="Lapidus A."/>
            <person name="Lindquist E."/>
            <person name="Lipzen A."/>
            <person name="Meier-Kolthoff J.P."/>
            <person name="Ohm R.A."/>
            <person name="Otillar R.P."/>
            <person name="Pangilinan J."/>
            <person name="Peng Y."/>
            <person name="Rokas A."/>
            <person name="Rosa C.A."/>
            <person name="Scheuner C."/>
            <person name="Sibirny A.A."/>
            <person name="Slot J.C."/>
            <person name="Stielow J.B."/>
            <person name="Sun H."/>
            <person name="Kurtzman C.P."/>
            <person name="Blackwell M."/>
            <person name="Jeffries T.W."/>
            <person name="Grigoriev I.V."/>
        </authorList>
    </citation>
    <scope>NUCLEOTIDE SEQUENCE [LARGE SCALE GENOMIC DNA]</scope>
    <source>
        <strain evidence="3">NRRL Y-17796</strain>
    </source>
</reference>
<dbReference type="Proteomes" id="UP000095023">
    <property type="component" value="Unassembled WGS sequence"/>
</dbReference>
<dbReference type="GO" id="GO:0005975">
    <property type="term" value="P:carbohydrate metabolic process"/>
    <property type="evidence" value="ECO:0007669"/>
    <property type="project" value="InterPro"/>
</dbReference>
<dbReference type="GO" id="GO:0009277">
    <property type="term" value="C:fungal-type cell wall"/>
    <property type="evidence" value="ECO:0007669"/>
    <property type="project" value="TreeGrafter"/>
</dbReference>
<dbReference type="InterPro" id="IPR050546">
    <property type="entry name" value="Glycosyl_Hydrlase_16"/>
</dbReference>
<gene>
    <name evidence="2" type="ORF">CANCADRAFT_11590</name>
</gene>
<evidence type="ECO:0000259" key="1">
    <source>
        <dbReference type="PROSITE" id="PS51762"/>
    </source>
</evidence>
<evidence type="ECO:0000313" key="2">
    <source>
        <dbReference type="EMBL" id="ODV89950.1"/>
    </source>
</evidence>
<dbReference type="AlphaFoldDB" id="A0A1E4TDV7"/>
<feature type="non-terminal residue" evidence="2">
    <location>
        <position position="172"/>
    </location>
</feature>
<dbReference type="SUPFAM" id="SSF49899">
    <property type="entry name" value="Concanavalin A-like lectins/glucanases"/>
    <property type="match status" value="1"/>
</dbReference>
<dbReference type="Gene3D" id="2.60.120.200">
    <property type="match status" value="1"/>
</dbReference>
<dbReference type="PANTHER" id="PTHR10963">
    <property type="entry name" value="GLYCOSYL HYDROLASE-RELATED"/>
    <property type="match status" value="1"/>
</dbReference>
<organism evidence="2 3">
    <name type="scientific">Tortispora caseinolytica NRRL Y-17796</name>
    <dbReference type="NCBI Taxonomy" id="767744"/>
    <lineage>
        <taxon>Eukaryota</taxon>
        <taxon>Fungi</taxon>
        <taxon>Dikarya</taxon>
        <taxon>Ascomycota</taxon>
        <taxon>Saccharomycotina</taxon>
        <taxon>Trigonopsidomycetes</taxon>
        <taxon>Trigonopsidales</taxon>
        <taxon>Trigonopsidaceae</taxon>
        <taxon>Tortispora</taxon>
    </lineage>
</organism>
<keyword evidence="3" id="KW-1185">Reference proteome</keyword>
<dbReference type="InterPro" id="IPR013320">
    <property type="entry name" value="ConA-like_dom_sf"/>
</dbReference>